<organism evidence="1 2">
    <name type="scientific">Limosilactobacillus gastricus DSM 16045</name>
    <dbReference type="NCBI Taxonomy" id="1423749"/>
    <lineage>
        <taxon>Bacteria</taxon>
        <taxon>Bacillati</taxon>
        <taxon>Bacillota</taxon>
        <taxon>Bacilli</taxon>
        <taxon>Lactobacillales</taxon>
        <taxon>Lactobacillaceae</taxon>
        <taxon>Limosilactobacillus</taxon>
    </lineage>
</organism>
<dbReference type="PATRIC" id="fig|1423749.3.peg.901"/>
<gene>
    <name evidence="1" type="ORF">FC60_GL000891</name>
</gene>
<keyword evidence="2" id="KW-1185">Reference proteome</keyword>
<reference evidence="1 2" key="1">
    <citation type="journal article" date="2015" name="Genome Announc.">
        <title>Expanding the biotechnology potential of lactobacilli through comparative genomics of 213 strains and associated genera.</title>
        <authorList>
            <person name="Sun Z."/>
            <person name="Harris H.M."/>
            <person name="McCann A."/>
            <person name="Guo C."/>
            <person name="Argimon S."/>
            <person name="Zhang W."/>
            <person name="Yang X."/>
            <person name="Jeffery I.B."/>
            <person name="Cooney J.C."/>
            <person name="Kagawa T.F."/>
            <person name="Liu W."/>
            <person name="Song Y."/>
            <person name="Salvetti E."/>
            <person name="Wrobel A."/>
            <person name="Rasinkangas P."/>
            <person name="Parkhill J."/>
            <person name="Rea M.C."/>
            <person name="O'Sullivan O."/>
            <person name="Ritari J."/>
            <person name="Douillard F.P."/>
            <person name="Paul Ross R."/>
            <person name="Yang R."/>
            <person name="Briner A.E."/>
            <person name="Felis G.E."/>
            <person name="de Vos W.M."/>
            <person name="Barrangou R."/>
            <person name="Klaenhammer T.R."/>
            <person name="Caufield P.W."/>
            <person name="Cui Y."/>
            <person name="Zhang H."/>
            <person name="O'Toole P.W."/>
        </authorList>
    </citation>
    <scope>NUCLEOTIDE SEQUENCE [LARGE SCALE GENOMIC DNA]</scope>
    <source>
        <strain evidence="1 2">DSM 16045</strain>
    </source>
</reference>
<protein>
    <submittedName>
        <fullName evidence="1">Uncharacterized protein</fullName>
    </submittedName>
</protein>
<name>A0A0R1V5X1_9LACO</name>
<evidence type="ECO:0000313" key="1">
    <source>
        <dbReference type="EMBL" id="KRM00943.1"/>
    </source>
</evidence>
<proteinExistence type="predicted"/>
<sequence>MALGAGADFESGLICDQKPLAESISSWVVPFLLLRFRDRRELVFVSGESYSSTRERFL</sequence>
<dbReference type="Proteomes" id="UP000051739">
    <property type="component" value="Unassembled WGS sequence"/>
</dbReference>
<evidence type="ECO:0000313" key="2">
    <source>
        <dbReference type="Proteomes" id="UP000051739"/>
    </source>
</evidence>
<dbReference type="EMBL" id="AZFN01000022">
    <property type="protein sequence ID" value="KRM00943.1"/>
    <property type="molecule type" value="Genomic_DNA"/>
</dbReference>
<accession>A0A0R1V5X1</accession>
<comment type="caution">
    <text evidence="1">The sequence shown here is derived from an EMBL/GenBank/DDBJ whole genome shotgun (WGS) entry which is preliminary data.</text>
</comment>
<dbReference type="AlphaFoldDB" id="A0A0R1V5X1"/>